<evidence type="ECO:0000313" key="2">
    <source>
        <dbReference type="Proteomes" id="UP000297452"/>
    </source>
</evidence>
<comment type="caution">
    <text evidence="1">The sequence shown here is derived from an EMBL/GenBank/DDBJ whole genome shotgun (WGS) entry which is preliminary data.</text>
</comment>
<sequence>MPKFLILDDSFVKSGFKHYMLGNVDAHAAGSVGKTLKLREYELFLDILVMLHKRAPGFDEEQV</sequence>
<dbReference type="AlphaFoldDB" id="A0A4Z1IUH2"/>
<dbReference type="EMBL" id="PQXJ01000082">
    <property type="protein sequence ID" value="TGO64995.1"/>
    <property type="molecule type" value="Genomic_DNA"/>
</dbReference>
<accession>A0A4Z1IUH2</accession>
<evidence type="ECO:0000313" key="1">
    <source>
        <dbReference type="EMBL" id="TGO64995.1"/>
    </source>
</evidence>
<proteinExistence type="predicted"/>
<dbReference type="Proteomes" id="UP000297452">
    <property type="component" value="Unassembled WGS sequence"/>
</dbReference>
<name>A0A4Z1IUH2_9HELO</name>
<protein>
    <submittedName>
        <fullName evidence="1">Uncharacterized protein</fullName>
    </submittedName>
</protein>
<organism evidence="1 2">
    <name type="scientific">Botryotinia narcissicola</name>
    <dbReference type="NCBI Taxonomy" id="278944"/>
    <lineage>
        <taxon>Eukaryota</taxon>
        <taxon>Fungi</taxon>
        <taxon>Dikarya</taxon>
        <taxon>Ascomycota</taxon>
        <taxon>Pezizomycotina</taxon>
        <taxon>Leotiomycetes</taxon>
        <taxon>Helotiales</taxon>
        <taxon>Sclerotiniaceae</taxon>
        <taxon>Botryotinia</taxon>
    </lineage>
</organism>
<reference evidence="1 2" key="1">
    <citation type="submission" date="2017-12" db="EMBL/GenBank/DDBJ databases">
        <title>Comparative genomics of Botrytis spp.</title>
        <authorList>
            <person name="Valero-Jimenez C.A."/>
            <person name="Tapia P."/>
            <person name="Veloso J."/>
            <person name="Silva-Moreno E."/>
            <person name="Staats M."/>
            <person name="Valdes J.H."/>
            <person name="Van Kan J.A.L."/>
        </authorList>
    </citation>
    <scope>NUCLEOTIDE SEQUENCE [LARGE SCALE GENOMIC DNA]</scope>
    <source>
        <strain evidence="1 2">MUCL2120</strain>
    </source>
</reference>
<keyword evidence="2" id="KW-1185">Reference proteome</keyword>
<gene>
    <name evidence="1" type="ORF">BOTNAR_0082g00010</name>
</gene>